<dbReference type="InterPro" id="IPR003594">
    <property type="entry name" value="HATPase_dom"/>
</dbReference>
<keyword evidence="3" id="KW-0808">Transferase</keyword>
<comment type="catalytic activity">
    <reaction evidence="1">
        <text>ATP + protein L-histidine = ADP + protein N-phospho-L-histidine.</text>
        <dbReference type="EC" id="2.7.13.3"/>
    </reaction>
</comment>
<dbReference type="InterPro" id="IPR050482">
    <property type="entry name" value="Sensor_HK_TwoCompSys"/>
</dbReference>
<evidence type="ECO:0000256" key="5">
    <source>
        <dbReference type="ARBA" id="ARBA00023012"/>
    </source>
</evidence>
<evidence type="ECO:0000256" key="2">
    <source>
        <dbReference type="ARBA" id="ARBA00012438"/>
    </source>
</evidence>
<dbReference type="InterPro" id="IPR029016">
    <property type="entry name" value="GAF-like_dom_sf"/>
</dbReference>
<dbReference type="Pfam" id="PF13185">
    <property type="entry name" value="GAF_2"/>
    <property type="match status" value="1"/>
</dbReference>
<proteinExistence type="predicted"/>
<dbReference type="GO" id="GO:0016301">
    <property type="term" value="F:kinase activity"/>
    <property type="evidence" value="ECO:0007669"/>
    <property type="project" value="UniProtKB-KW"/>
</dbReference>
<feature type="domain" description="GAF" evidence="8">
    <location>
        <begin position="23"/>
        <end position="165"/>
    </location>
</feature>
<evidence type="ECO:0000259" key="6">
    <source>
        <dbReference type="Pfam" id="PF02518"/>
    </source>
</evidence>
<dbReference type="Pfam" id="PF02518">
    <property type="entry name" value="HATPase_c"/>
    <property type="match status" value="1"/>
</dbReference>
<evidence type="ECO:0000256" key="1">
    <source>
        <dbReference type="ARBA" id="ARBA00000085"/>
    </source>
</evidence>
<sequence>MHSSLNDHMTLLKEIAEFLNEETEMETMLQGALKKLLTRSVFASGWIFFIDGKGKHKLIAAENLPPALMENDCRSMKRGGCWCVSRYHNGELQKASNIIECQRIEQARRQSEKSSGEITHHATVPLQSGKEKFGLLNVATPNTIEYDQSELALLESIAFQIGSAIKRIHLTRQEQEIALVQERNRLARDLHDSVNQLLFSVTLTSRGAMEMTEDMELRDAFHDIHQLTQEALTEMRALIWQLRPKGLETGLLEGIKGYAEMLGIHVVTHVSGVIQLPSRIEETIFRIVQEGLNNIRKHAGTNQAELFLTVNSTDVLVILKDDGRGFHAGKIPGTLASVGMQSMRERAQAVEGTIEWISAPSEGTEVFVRIPY</sequence>
<evidence type="ECO:0000256" key="3">
    <source>
        <dbReference type="ARBA" id="ARBA00022679"/>
    </source>
</evidence>
<feature type="domain" description="Signal transduction histidine kinase subgroup 3 dimerisation and phosphoacceptor" evidence="7">
    <location>
        <begin position="182"/>
        <end position="247"/>
    </location>
</feature>
<dbReference type="Pfam" id="PF07730">
    <property type="entry name" value="HisKA_3"/>
    <property type="match status" value="1"/>
</dbReference>
<dbReference type="InterPro" id="IPR011712">
    <property type="entry name" value="Sig_transdc_His_kin_sub3_dim/P"/>
</dbReference>
<evidence type="ECO:0000256" key="4">
    <source>
        <dbReference type="ARBA" id="ARBA00022777"/>
    </source>
</evidence>
<evidence type="ECO:0000259" key="8">
    <source>
        <dbReference type="Pfam" id="PF13185"/>
    </source>
</evidence>
<dbReference type="Gene3D" id="3.30.450.40">
    <property type="match status" value="1"/>
</dbReference>
<keyword evidence="5" id="KW-0902">Two-component regulatory system</keyword>
<dbReference type="EC" id="2.7.13.3" evidence="2"/>
<evidence type="ECO:0000313" key="10">
    <source>
        <dbReference type="Proteomes" id="UP001595733"/>
    </source>
</evidence>
<protein>
    <recommendedName>
        <fullName evidence="2">histidine kinase</fullName>
        <ecNumber evidence="2">2.7.13.3</ecNumber>
    </recommendedName>
</protein>
<dbReference type="CDD" id="cd16917">
    <property type="entry name" value="HATPase_UhpB-NarQ-NarX-like"/>
    <property type="match status" value="1"/>
</dbReference>
<dbReference type="EMBL" id="JBHSEF010000008">
    <property type="protein sequence ID" value="MFC4353541.1"/>
    <property type="molecule type" value="Genomic_DNA"/>
</dbReference>
<evidence type="ECO:0000313" key="9">
    <source>
        <dbReference type="EMBL" id="MFC4353541.1"/>
    </source>
</evidence>
<keyword evidence="10" id="KW-1185">Reference proteome</keyword>
<dbReference type="InterPro" id="IPR003018">
    <property type="entry name" value="GAF"/>
</dbReference>
<dbReference type="Gene3D" id="1.20.5.1930">
    <property type="match status" value="1"/>
</dbReference>
<keyword evidence="4 9" id="KW-0418">Kinase</keyword>
<dbReference type="RefSeq" id="WP_378139026.1">
    <property type="nucleotide sequence ID" value="NZ_JBHSEF010000008.1"/>
</dbReference>
<dbReference type="Gene3D" id="3.30.565.10">
    <property type="entry name" value="Histidine kinase-like ATPase, C-terminal domain"/>
    <property type="match status" value="1"/>
</dbReference>
<dbReference type="SUPFAM" id="SSF55874">
    <property type="entry name" value="ATPase domain of HSP90 chaperone/DNA topoisomerase II/histidine kinase"/>
    <property type="match status" value="1"/>
</dbReference>
<feature type="domain" description="Histidine kinase/HSP90-like ATPase" evidence="6">
    <location>
        <begin position="281"/>
        <end position="371"/>
    </location>
</feature>
<reference evidence="10" key="1">
    <citation type="journal article" date="2019" name="Int. J. Syst. Evol. Microbiol.">
        <title>The Global Catalogue of Microorganisms (GCM) 10K type strain sequencing project: providing services to taxonomists for standard genome sequencing and annotation.</title>
        <authorList>
            <consortium name="The Broad Institute Genomics Platform"/>
            <consortium name="The Broad Institute Genome Sequencing Center for Infectious Disease"/>
            <person name="Wu L."/>
            <person name="Ma J."/>
        </authorList>
    </citation>
    <scope>NUCLEOTIDE SEQUENCE [LARGE SCALE GENOMIC DNA]</scope>
    <source>
        <strain evidence="10">CCUG 50353</strain>
    </source>
</reference>
<comment type="caution">
    <text evidence="9">The sequence shown here is derived from an EMBL/GenBank/DDBJ whole genome shotgun (WGS) entry which is preliminary data.</text>
</comment>
<dbReference type="Proteomes" id="UP001595733">
    <property type="component" value="Unassembled WGS sequence"/>
</dbReference>
<accession>A0ABV8UQH3</accession>
<gene>
    <name evidence="9" type="ORF">ACFO0S_00510</name>
</gene>
<organism evidence="9 10">
    <name type="scientific">Chryseomicrobium palamuruense</name>
    <dbReference type="NCBI Taxonomy" id="682973"/>
    <lineage>
        <taxon>Bacteria</taxon>
        <taxon>Bacillati</taxon>
        <taxon>Bacillota</taxon>
        <taxon>Bacilli</taxon>
        <taxon>Bacillales</taxon>
        <taxon>Caryophanaceae</taxon>
        <taxon>Chryseomicrobium</taxon>
    </lineage>
</organism>
<evidence type="ECO:0000259" key="7">
    <source>
        <dbReference type="Pfam" id="PF07730"/>
    </source>
</evidence>
<dbReference type="SUPFAM" id="SSF55781">
    <property type="entry name" value="GAF domain-like"/>
    <property type="match status" value="1"/>
</dbReference>
<name>A0ABV8UQH3_9BACL</name>
<dbReference type="PANTHER" id="PTHR24421:SF40">
    <property type="entry name" value="SENSOR HISTIDINE KINASE YHCY"/>
    <property type="match status" value="1"/>
</dbReference>
<dbReference type="InterPro" id="IPR036890">
    <property type="entry name" value="HATPase_C_sf"/>
</dbReference>
<dbReference type="PANTHER" id="PTHR24421">
    <property type="entry name" value="NITRATE/NITRITE SENSOR PROTEIN NARX-RELATED"/>
    <property type="match status" value="1"/>
</dbReference>